<dbReference type="EMBL" id="UINC01029051">
    <property type="protein sequence ID" value="SVB11129.1"/>
    <property type="molecule type" value="Genomic_DNA"/>
</dbReference>
<dbReference type="PANTHER" id="PTHR22981:SF84">
    <property type="entry name" value="3-HYDROXYISOBUTYRATE DEHYDROGENASE"/>
    <property type="match status" value="1"/>
</dbReference>
<dbReference type="GO" id="GO:0008442">
    <property type="term" value="F:3-hydroxyisobutyrate dehydrogenase activity"/>
    <property type="evidence" value="ECO:0007669"/>
    <property type="project" value="TreeGrafter"/>
</dbReference>
<dbReference type="InterPro" id="IPR013328">
    <property type="entry name" value="6PGD_dom2"/>
</dbReference>
<dbReference type="InterPro" id="IPR036291">
    <property type="entry name" value="NAD(P)-bd_dom_sf"/>
</dbReference>
<dbReference type="PANTHER" id="PTHR22981">
    <property type="entry name" value="3-HYDROXYISOBUTYRATE DEHYDROGENASE-RELATED"/>
    <property type="match status" value="1"/>
</dbReference>
<evidence type="ECO:0000313" key="5">
    <source>
        <dbReference type="EMBL" id="SVB11129.1"/>
    </source>
</evidence>
<dbReference type="Pfam" id="PF03446">
    <property type="entry name" value="NAD_binding_2"/>
    <property type="match status" value="1"/>
</dbReference>
<dbReference type="GO" id="GO:0050661">
    <property type="term" value="F:NADP binding"/>
    <property type="evidence" value="ECO:0007669"/>
    <property type="project" value="InterPro"/>
</dbReference>
<feature type="domain" description="6-phosphogluconate dehydrogenase NADP-binding" evidence="3">
    <location>
        <begin position="2"/>
        <end position="161"/>
    </location>
</feature>
<evidence type="ECO:0000259" key="4">
    <source>
        <dbReference type="Pfam" id="PF14833"/>
    </source>
</evidence>
<protein>
    <recommendedName>
        <fullName evidence="6">6-phosphogluconate dehydrogenase NADP-binding domain-containing protein</fullName>
    </recommendedName>
</protein>
<dbReference type="InterPro" id="IPR008927">
    <property type="entry name" value="6-PGluconate_DH-like_C_sf"/>
</dbReference>
<gene>
    <name evidence="5" type="ORF">METZ01_LOCUS163983</name>
</gene>
<organism evidence="5">
    <name type="scientific">marine metagenome</name>
    <dbReference type="NCBI Taxonomy" id="408172"/>
    <lineage>
        <taxon>unclassified sequences</taxon>
        <taxon>metagenomes</taxon>
        <taxon>ecological metagenomes</taxon>
    </lineage>
</organism>
<dbReference type="InterPro" id="IPR029154">
    <property type="entry name" value="HIBADH-like_NADP-bd"/>
</dbReference>
<dbReference type="Pfam" id="PF14833">
    <property type="entry name" value="NAD_binding_11"/>
    <property type="match status" value="1"/>
</dbReference>
<dbReference type="SUPFAM" id="SSF48179">
    <property type="entry name" value="6-phosphogluconate dehydrogenase C-terminal domain-like"/>
    <property type="match status" value="1"/>
</dbReference>
<evidence type="ECO:0008006" key="6">
    <source>
        <dbReference type="Google" id="ProtNLM"/>
    </source>
</evidence>
<dbReference type="InterPro" id="IPR006115">
    <property type="entry name" value="6PGDH_NADP-bd"/>
</dbReference>
<name>A0A382BBY0_9ZZZZ</name>
<proteinExistence type="predicted"/>
<accession>A0A382BBY0</accession>
<dbReference type="GO" id="GO:0006574">
    <property type="term" value="P:L-valine catabolic process"/>
    <property type="evidence" value="ECO:0007669"/>
    <property type="project" value="TreeGrafter"/>
</dbReference>
<sequence length="314" mass="33894">MKVGFIGLGNVGFKLANSLLETGFDISIYDLDRSTALELENAGAKWVNSPKEMADSCNICITCLPSPSAVSKALEGENGLLEGLSEGKLWIEMSTTDSNEMNRLSELVANKGSFVLEAPVSGGCHRASTGNIAILVGGSRQAFEMALPALKAMGHEILHVGKIGSASILKVVTNFLASTHLVALGEALMVCKKAGLDLPTVFRGIKISSGNSFVHETESQVIMNGSYNINFTMDLVCKDVGLFDQLTKDKKIPAEISPLLKDIFQDGRNRYGDRAWSSMIVKRLEEACETNLRAEGFPGELVDETPRREGYEVT</sequence>
<dbReference type="Gene3D" id="1.10.1040.10">
    <property type="entry name" value="N-(1-d-carboxylethyl)-l-norvaline Dehydrogenase, domain 2"/>
    <property type="match status" value="1"/>
</dbReference>
<dbReference type="GO" id="GO:0051287">
    <property type="term" value="F:NAD binding"/>
    <property type="evidence" value="ECO:0007669"/>
    <property type="project" value="InterPro"/>
</dbReference>
<dbReference type="PIRSF" id="PIRSF000103">
    <property type="entry name" value="HIBADH"/>
    <property type="match status" value="1"/>
</dbReference>
<keyword evidence="2" id="KW-0520">NAD</keyword>
<dbReference type="AlphaFoldDB" id="A0A382BBY0"/>
<dbReference type="Gene3D" id="3.40.50.720">
    <property type="entry name" value="NAD(P)-binding Rossmann-like Domain"/>
    <property type="match status" value="1"/>
</dbReference>
<dbReference type="GO" id="GO:0005739">
    <property type="term" value="C:mitochondrion"/>
    <property type="evidence" value="ECO:0007669"/>
    <property type="project" value="TreeGrafter"/>
</dbReference>
<feature type="domain" description="3-hydroxyisobutyrate dehydrogenase-like NAD-binding" evidence="4">
    <location>
        <begin position="164"/>
        <end position="282"/>
    </location>
</feature>
<evidence type="ECO:0000259" key="3">
    <source>
        <dbReference type="Pfam" id="PF03446"/>
    </source>
</evidence>
<evidence type="ECO:0000256" key="1">
    <source>
        <dbReference type="ARBA" id="ARBA00023002"/>
    </source>
</evidence>
<dbReference type="InterPro" id="IPR015815">
    <property type="entry name" value="HIBADH-related"/>
</dbReference>
<keyword evidence="1" id="KW-0560">Oxidoreductase</keyword>
<evidence type="ECO:0000256" key="2">
    <source>
        <dbReference type="ARBA" id="ARBA00023027"/>
    </source>
</evidence>
<reference evidence="5" key="1">
    <citation type="submission" date="2018-05" db="EMBL/GenBank/DDBJ databases">
        <authorList>
            <person name="Lanie J.A."/>
            <person name="Ng W.-L."/>
            <person name="Kazmierczak K.M."/>
            <person name="Andrzejewski T.M."/>
            <person name="Davidsen T.M."/>
            <person name="Wayne K.J."/>
            <person name="Tettelin H."/>
            <person name="Glass J.I."/>
            <person name="Rusch D."/>
            <person name="Podicherti R."/>
            <person name="Tsui H.-C.T."/>
            <person name="Winkler M.E."/>
        </authorList>
    </citation>
    <scope>NUCLEOTIDE SEQUENCE</scope>
</reference>
<dbReference type="SUPFAM" id="SSF51735">
    <property type="entry name" value="NAD(P)-binding Rossmann-fold domains"/>
    <property type="match status" value="1"/>
</dbReference>